<keyword evidence="7" id="KW-1185">Reference proteome</keyword>
<sequence>MAASHTTAPTASSPTASSPTVPSTTVPSTASADTAWGSAGTVRGSDEAFWADADRHLVRYGPAFTPEIIESAAGSFVYTAGGRKLLDFTSGQMSAILGHSHPEIVATVQRQIASLDHLFSGMLSRPVVDLARRLAETLPAPLEKALLLTTGAESNEAAVRMAKLVTGKHEIVSFARSWHGMTQAAASATYSAGRKGYGPGAPGNFAIPVPNAYRPDFTTPDGALDWRRQLDFAFDLIDAQSTGSLAACLVEPILSSGGIIEPPAGYFAALKEKCRERGMLLILDEAQTGLCRTGTWYALERDGVVPDILTLSKTLGAGLPLAAVVTSAEIEQEAYERGFLFFTTHAADPLVAAVGNTVLDVLTRDRLDERARSLGAFLRRGLDEIAGRHDVVGDIRGRGLLAGLELVTDRETRRSSSDLGARVTQRCLELGLHMNIVQLAGMGGVLRMAPPLTATEEELSLGLTILDQAIGESAAAR</sequence>
<keyword evidence="6" id="KW-0032">Aminotransferase</keyword>
<dbReference type="Proteomes" id="UP000483802">
    <property type="component" value="Unassembled WGS sequence"/>
</dbReference>
<evidence type="ECO:0000313" key="7">
    <source>
        <dbReference type="Proteomes" id="UP000483802"/>
    </source>
</evidence>
<dbReference type="InterPro" id="IPR005814">
    <property type="entry name" value="Aminotrans_3"/>
</dbReference>
<dbReference type="InterPro" id="IPR049704">
    <property type="entry name" value="Aminotrans_3_PPA_site"/>
</dbReference>
<comment type="similarity">
    <text evidence="2 4">Belongs to the class-III pyridoxal-phosphate-dependent aminotransferase family.</text>
</comment>
<dbReference type="InterPro" id="IPR015421">
    <property type="entry name" value="PyrdxlP-dep_Trfase_major"/>
</dbReference>
<protein>
    <submittedName>
        <fullName evidence="6">Aminotransferase class III-fold pyridoxal phosphate-dependent enzyme</fullName>
    </submittedName>
</protein>
<dbReference type="Gene3D" id="3.40.640.10">
    <property type="entry name" value="Type I PLP-dependent aspartate aminotransferase-like (Major domain)"/>
    <property type="match status" value="1"/>
</dbReference>
<dbReference type="AlphaFoldDB" id="A0A6L6WU40"/>
<dbReference type="GO" id="GO:0008483">
    <property type="term" value="F:transaminase activity"/>
    <property type="evidence" value="ECO:0007669"/>
    <property type="project" value="UniProtKB-KW"/>
</dbReference>
<organism evidence="6 7">
    <name type="scientific">Streptomyces typhae</name>
    <dbReference type="NCBI Taxonomy" id="2681492"/>
    <lineage>
        <taxon>Bacteria</taxon>
        <taxon>Bacillati</taxon>
        <taxon>Actinomycetota</taxon>
        <taxon>Actinomycetes</taxon>
        <taxon>Kitasatosporales</taxon>
        <taxon>Streptomycetaceae</taxon>
        <taxon>Streptomyces</taxon>
    </lineage>
</organism>
<dbReference type="GO" id="GO:0030170">
    <property type="term" value="F:pyridoxal phosphate binding"/>
    <property type="evidence" value="ECO:0007669"/>
    <property type="project" value="InterPro"/>
</dbReference>
<evidence type="ECO:0000256" key="2">
    <source>
        <dbReference type="ARBA" id="ARBA00008954"/>
    </source>
</evidence>
<dbReference type="InterPro" id="IPR015424">
    <property type="entry name" value="PyrdxlP-dep_Trfase"/>
</dbReference>
<evidence type="ECO:0000256" key="3">
    <source>
        <dbReference type="ARBA" id="ARBA00022898"/>
    </source>
</evidence>
<dbReference type="FunFam" id="3.40.640.10:FF:000004">
    <property type="entry name" value="Acetylornithine aminotransferase"/>
    <property type="match status" value="1"/>
</dbReference>
<gene>
    <name evidence="6" type="ORF">GPA10_12675</name>
</gene>
<feature type="compositionally biased region" description="Low complexity" evidence="5">
    <location>
        <begin position="1"/>
        <end position="35"/>
    </location>
</feature>
<dbReference type="SUPFAM" id="SSF53383">
    <property type="entry name" value="PLP-dependent transferases"/>
    <property type="match status" value="1"/>
</dbReference>
<dbReference type="CDD" id="cd00610">
    <property type="entry name" value="OAT_like"/>
    <property type="match status" value="1"/>
</dbReference>
<dbReference type="RefSeq" id="WP_157165619.1">
    <property type="nucleotide sequence ID" value="NZ_WPNZ01000006.1"/>
</dbReference>
<evidence type="ECO:0000256" key="4">
    <source>
        <dbReference type="RuleBase" id="RU003560"/>
    </source>
</evidence>
<dbReference type="PANTHER" id="PTHR45688:SF13">
    <property type="entry name" value="ALANINE--GLYOXYLATE AMINOTRANSFERASE 2-LIKE"/>
    <property type="match status" value="1"/>
</dbReference>
<evidence type="ECO:0000313" key="6">
    <source>
        <dbReference type="EMBL" id="MVO85583.1"/>
    </source>
</evidence>
<comment type="caution">
    <text evidence="6">The sequence shown here is derived from an EMBL/GenBank/DDBJ whole genome shotgun (WGS) entry which is preliminary data.</text>
</comment>
<evidence type="ECO:0000256" key="5">
    <source>
        <dbReference type="SAM" id="MobiDB-lite"/>
    </source>
</evidence>
<dbReference type="InterPro" id="IPR015422">
    <property type="entry name" value="PyrdxlP-dep_Trfase_small"/>
</dbReference>
<accession>A0A6L6WU40</accession>
<dbReference type="PIRSF" id="PIRSF000521">
    <property type="entry name" value="Transaminase_4ab_Lys_Orn"/>
    <property type="match status" value="1"/>
</dbReference>
<keyword evidence="6" id="KW-0808">Transferase</keyword>
<dbReference type="PROSITE" id="PS00600">
    <property type="entry name" value="AA_TRANSFER_CLASS_3"/>
    <property type="match status" value="1"/>
</dbReference>
<evidence type="ECO:0000256" key="1">
    <source>
        <dbReference type="ARBA" id="ARBA00001933"/>
    </source>
</evidence>
<dbReference type="Gene3D" id="3.90.1150.10">
    <property type="entry name" value="Aspartate Aminotransferase, domain 1"/>
    <property type="match status" value="1"/>
</dbReference>
<dbReference type="Pfam" id="PF00202">
    <property type="entry name" value="Aminotran_3"/>
    <property type="match status" value="1"/>
</dbReference>
<proteinExistence type="inferred from homology"/>
<reference evidence="6 7" key="1">
    <citation type="submission" date="2019-11" db="EMBL/GenBank/DDBJ databases">
        <title>Streptomyces typhae sp. nov., a novel endophytic actinomycete isolated from the root of cattail pollen (Typha angustifolia L.).</title>
        <authorList>
            <person name="Peng C."/>
        </authorList>
    </citation>
    <scope>NUCLEOTIDE SEQUENCE [LARGE SCALE GENOMIC DNA]</scope>
    <source>
        <strain evidence="7">p1417</strain>
    </source>
</reference>
<dbReference type="EMBL" id="WPNZ01000006">
    <property type="protein sequence ID" value="MVO85583.1"/>
    <property type="molecule type" value="Genomic_DNA"/>
</dbReference>
<feature type="region of interest" description="Disordered" evidence="5">
    <location>
        <begin position="1"/>
        <end position="39"/>
    </location>
</feature>
<keyword evidence="3 4" id="KW-0663">Pyridoxal phosphate</keyword>
<dbReference type="PANTHER" id="PTHR45688">
    <property type="match status" value="1"/>
</dbReference>
<comment type="cofactor">
    <cofactor evidence="1">
        <name>pyridoxal 5'-phosphate</name>
        <dbReference type="ChEBI" id="CHEBI:597326"/>
    </cofactor>
</comment>
<name>A0A6L6WU40_9ACTN</name>